<dbReference type="InterPro" id="IPR043472">
    <property type="entry name" value="Macro_dom-like"/>
</dbReference>
<dbReference type="Gene3D" id="3.40.220.10">
    <property type="entry name" value="Leucine Aminopeptidase, subunit E, domain 1"/>
    <property type="match status" value="1"/>
</dbReference>
<dbReference type="Proteomes" id="UP000724874">
    <property type="component" value="Unassembled WGS sequence"/>
</dbReference>
<reference evidence="1" key="1">
    <citation type="submission" date="2020-11" db="EMBL/GenBank/DDBJ databases">
        <authorList>
            <consortium name="DOE Joint Genome Institute"/>
            <person name="Ahrendt S."/>
            <person name="Riley R."/>
            <person name="Andreopoulos W."/>
            <person name="LaButti K."/>
            <person name="Pangilinan J."/>
            <person name="Ruiz-duenas F.J."/>
            <person name="Barrasa J.M."/>
            <person name="Sanchez-Garcia M."/>
            <person name="Camarero S."/>
            <person name="Miyauchi S."/>
            <person name="Serrano A."/>
            <person name="Linde D."/>
            <person name="Babiker R."/>
            <person name="Drula E."/>
            <person name="Ayuso-Fernandez I."/>
            <person name="Pacheco R."/>
            <person name="Padilla G."/>
            <person name="Ferreira P."/>
            <person name="Barriuso J."/>
            <person name="Kellner H."/>
            <person name="Castanera R."/>
            <person name="Alfaro M."/>
            <person name="Ramirez L."/>
            <person name="Pisabarro A.G."/>
            <person name="Kuo A."/>
            <person name="Tritt A."/>
            <person name="Lipzen A."/>
            <person name="He G."/>
            <person name="Yan M."/>
            <person name="Ng V."/>
            <person name="Cullen D."/>
            <person name="Martin F."/>
            <person name="Rosso M.-N."/>
            <person name="Henrissat B."/>
            <person name="Hibbett D."/>
            <person name="Martinez A.T."/>
            <person name="Grigoriev I.V."/>
        </authorList>
    </citation>
    <scope>NUCLEOTIDE SEQUENCE</scope>
    <source>
        <strain evidence="1">AH 44721</strain>
    </source>
</reference>
<name>A0A9P5NY74_GYMJU</name>
<proteinExistence type="predicted"/>
<dbReference type="EMBL" id="JADNYJ010000009">
    <property type="protein sequence ID" value="KAF8909364.1"/>
    <property type="molecule type" value="Genomic_DNA"/>
</dbReference>
<keyword evidence="2" id="KW-1185">Reference proteome</keyword>
<sequence>MSTRFTLFSIDKELVDQWQQSFLALVPDQVRARVSFTHVNFQELNTTLDCIVSPANSFGRFDGGFDQILSDVFAPADDPEALTRTAQRVLYRRWRGFAPPGTCTLIQLTDTPCYPNAFNCRYIALCPTMRFPAPVVWHKEIVYNCVWSLLAEIDEHNARAAQEDSGLTPITSVGMTGFATGVGLVSASVSARQTAQAFVHYHDARSHPEKWSSLTWSQILEMPLNVRLPMDD</sequence>
<gene>
    <name evidence="1" type="ORF">CPB84DRAFT_1765953</name>
</gene>
<evidence type="ECO:0000313" key="1">
    <source>
        <dbReference type="EMBL" id="KAF8909364.1"/>
    </source>
</evidence>
<evidence type="ECO:0000313" key="2">
    <source>
        <dbReference type="Proteomes" id="UP000724874"/>
    </source>
</evidence>
<dbReference type="OrthoDB" id="6082470at2759"/>
<organism evidence="1 2">
    <name type="scientific">Gymnopilus junonius</name>
    <name type="common">Spectacular rustgill mushroom</name>
    <name type="synonym">Gymnopilus spectabilis subsp. junonius</name>
    <dbReference type="NCBI Taxonomy" id="109634"/>
    <lineage>
        <taxon>Eukaryota</taxon>
        <taxon>Fungi</taxon>
        <taxon>Dikarya</taxon>
        <taxon>Basidiomycota</taxon>
        <taxon>Agaricomycotina</taxon>
        <taxon>Agaricomycetes</taxon>
        <taxon>Agaricomycetidae</taxon>
        <taxon>Agaricales</taxon>
        <taxon>Agaricineae</taxon>
        <taxon>Hymenogastraceae</taxon>
        <taxon>Gymnopilus</taxon>
    </lineage>
</organism>
<dbReference type="SUPFAM" id="SSF52949">
    <property type="entry name" value="Macro domain-like"/>
    <property type="match status" value="1"/>
</dbReference>
<dbReference type="AlphaFoldDB" id="A0A9P5NY74"/>
<accession>A0A9P5NY74</accession>
<protein>
    <submittedName>
        <fullName evidence="1">Macro domain-like protein</fullName>
    </submittedName>
</protein>
<comment type="caution">
    <text evidence="1">The sequence shown here is derived from an EMBL/GenBank/DDBJ whole genome shotgun (WGS) entry which is preliminary data.</text>
</comment>